<evidence type="ECO:0000259" key="3">
    <source>
        <dbReference type="PROSITE" id="PS01031"/>
    </source>
</evidence>
<dbReference type="Gene3D" id="2.60.40.790">
    <property type="match status" value="1"/>
</dbReference>
<evidence type="ECO:0000256" key="1">
    <source>
        <dbReference type="PROSITE-ProRule" id="PRU00285"/>
    </source>
</evidence>
<dbReference type="Proteomes" id="UP000277633">
    <property type="component" value="Unassembled WGS sequence"/>
</dbReference>
<evidence type="ECO:0000313" key="4">
    <source>
        <dbReference type="EMBL" id="RLG68701.1"/>
    </source>
</evidence>
<protein>
    <submittedName>
        <fullName evidence="4">Hsp20/alpha crystallin family protein</fullName>
    </submittedName>
</protein>
<dbReference type="SUPFAM" id="SSF49764">
    <property type="entry name" value="HSP20-like chaperones"/>
    <property type="match status" value="1"/>
</dbReference>
<organism evidence="4 5">
    <name type="scientific">Candidatus Iainarchaeum sp</name>
    <dbReference type="NCBI Taxonomy" id="3101447"/>
    <lineage>
        <taxon>Archaea</taxon>
        <taxon>Candidatus Iainarchaeota</taxon>
        <taxon>Candidatus Iainarchaeia</taxon>
        <taxon>Candidatus Iainarchaeales</taxon>
        <taxon>Candidatus Iainarchaeaceae</taxon>
        <taxon>Candidatus Iainarchaeum</taxon>
    </lineage>
</organism>
<comment type="caution">
    <text evidence="4">The sequence shown here is derived from an EMBL/GenBank/DDBJ whole genome shotgun (WGS) entry which is preliminary data.</text>
</comment>
<dbReference type="InterPro" id="IPR008978">
    <property type="entry name" value="HSP20-like_chaperone"/>
</dbReference>
<gene>
    <name evidence="4" type="ORF">DRO07_03180</name>
</gene>
<name>A0A497JFG8_9ARCH</name>
<dbReference type="PROSITE" id="PS01031">
    <property type="entry name" value="SHSP"/>
    <property type="match status" value="1"/>
</dbReference>
<dbReference type="Pfam" id="PF00011">
    <property type="entry name" value="HSP20"/>
    <property type="match status" value="1"/>
</dbReference>
<accession>A0A497JFG8</accession>
<dbReference type="InterPro" id="IPR031107">
    <property type="entry name" value="Small_HSP"/>
</dbReference>
<sequence>MPRRFLDPFEEMRRMQRHLNRMVAGFFESEPFEEHFESSIRQPLADTWETENAVYASIELPGVNKEDIEINVVDHGLEIKAMRKEETKEHKKGFYRIERNYAGFYKYIALPENAIPEKAEAEYKNGILEIRVPKTKAKEPSKRRIKIK</sequence>
<dbReference type="EMBL" id="QMWO01000128">
    <property type="protein sequence ID" value="RLG68701.1"/>
    <property type="molecule type" value="Genomic_DNA"/>
</dbReference>
<dbReference type="AlphaFoldDB" id="A0A497JFG8"/>
<dbReference type="CDD" id="cd06464">
    <property type="entry name" value="ACD_sHsps-like"/>
    <property type="match status" value="1"/>
</dbReference>
<proteinExistence type="inferred from homology"/>
<dbReference type="PANTHER" id="PTHR11527">
    <property type="entry name" value="HEAT-SHOCK PROTEIN 20 FAMILY MEMBER"/>
    <property type="match status" value="1"/>
</dbReference>
<dbReference type="InterPro" id="IPR002068">
    <property type="entry name" value="A-crystallin/Hsp20_dom"/>
</dbReference>
<evidence type="ECO:0000256" key="2">
    <source>
        <dbReference type="RuleBase" id="RU003616"/>
    </source>
</evidence>
<reference evidence="4 5" key="1">
    <citation type="submission" date="2018-06" db="EMBL/GenBank/DDBJ databases">
        <title>Extensive metabolic versatility and redundancy in microbially diverse, dynamic hydrothermal sediments.</title>
        <authorList>
            <person name="Dombrowski N."/>
            <person name="Teske A."/>
            <person name="Baker B.J."/>
        </authorList>
    </citation>
    <scope>NUCLEOTIDE SEQUENCE [LARGE SCALE GENOMIC DNA]</scope>
    <source>
        <strain evidence="4">B9_G13</strain>
    </source>
</reference>
<feature type="domain" description="SHSP" evidence="3">
    <location>
        <begin position="35"/>
        <end position="148"/>
    </location>
</feature>
<comment type="similarity">
    <text evidence="1 2">Belongs to the small heat shock protein (HSP20) family.</text>
</comment>
<evidence type="ECO:0000313" key="5">
    <source>
        <dbReference type="Proteomes" id="UP000277633"/>
    </source>
</evidence>